<reference evidence="3" key="1">
    <citation type="submission" date="2022-11" db="UniProtKB">
        <authorList>
            <consortium name="WormBaseParasite"/>
        </authorList>
    </citation>
    <scope>IDENTIFICATION</scope>
</reference>
<protein>
    <submittedName>
        <fullName evidence="3">Uncharacterized protein</fullName>
    </submittedName>
</protein>
<dbReference type="AlphaFoldDB" id="A0A915IC09"/>
<feature type="region of interest" description="Disordered" evidence="1">
    <location>
        <begin position="1"/>
        <end position="28"/>
    </location>
</feature>
<accession>A0A915IC09</accession>
<organism evidence="2 3">
    <name type="scientific">Romanomermis culicivorax</name>
    <name type="common">Nematode worm</name>
    <dbReference type="NCBI Taxonomy" id="13658"/>
    <lineage>
        <taxon>Eukaryota</taxon>
        <taxon>Metazoa</taxon>
        <taxon>Ecdysozoa</taxon>
        <taxon>Nematoda</taxon>
        <taxon>Enoplea</taxon>
        <taxon>Dorylaimia</taxon>
        <taxon>Mermithida</taxon>
        <taxon>Mermithoidea</taxon>
        <taxon>Mermithidae</taxon>
        <taxon>Romanomermis</taxon>
    </lineage>
</organism>
<dbReference type="Proteomes" id="UP000887565">
    <property type="component" value="Unplaced"/>
</dbReference>
<keyword evidence="2" id="KW-1185">Reference proteome</keyword>
<evidence type="ECO:0000313" key="2">
    <source>
        <dbReference type="Proteomes" id="UP000887565"/>
    </source>
</evidence>
<proteinExistence type="predicted"/>
<sequence>MKACGNNTDLEEGVGLGQSEATEGRAGSTFLATADPDLEIFGSADPDLEEQIRPDPDLSISYNNIYGEDLAQTGIIDYHIPVHWRYGKSIGYAIPAGSTKFTYNPWILGGQSFAACFFNYM</sequence>
<name>A0A915IC09_ROMCU</name>
<dbReference type="WBParaSite" id="nRc.2.0.1.t11422-RA">
    <property type="protein sequence ID" value="nRc.2.0.1.t11422-RA"/>
    <property type="gene ID" value="nRc.2.0.1.g11422"/>
</dbReference>
<evidence type="ECO:0000256" key="1">
    <source>
        <dbReference type="SAM" id="MobiDB-lite"/>
    </source>
</evidence>
<evidence type="ECO:0000313" key="3">
    <source>
        <dbReference type="WBParaSite" id="nRc.2.0.1.t11422-RA"/>
    </source>
</evidence>